<dbReference type="AlphaFoldDB" id="A0A7J7LFF5"/>
<reference evidence="1 2" key="1">
    <citation type="journal article" date="2020" name="IScience">
        <title>Genome Sequencing of the Endangered Kingdonia uniflora (Circaeasteraceae, Ranunculales) Reveals Potential Mechanisms of Evolutionary Specialization.</title>
        <authorList>
            <person name="Sun Y."/>
            <person name="Deng T."/>
            <person name="Zhang A."/>
            <person name="Moore M.J."/>
            <person name="Landis J.B."/>
            <person name="Lin N."/>
            <person name="Zhang H."/>
            <person name="Zhang X."/>
            <person name="Huang J."/>
            <person name="Zhang X."/>
            <person name="Sun H."/>
            <person name="Wang H."/>
        </authorList>
    </citation>
    <scope>NUCLEOTIDE SEQUENCE [LARGE SCALE GENOMIC DNA]</scope>
    <source>
        <strain evidence="1">TB1705</strain>
        <tissue evidence="1">Leaf</tissue>
    </source>
</reference>
<keyword evidence="2" id="KW-1185">Reference proteome</keyword>
<organism evidence="1 2">
    <name type="scientific">Kingdonia uniflora</name>
    <dbReference type="NCBI Taxonomy" id="39325"/>
    <lineage>
        <taxon>Eukaryota</taxon>
        <taxon>Viridiplantae</taxon>
        <taxon>Streptophyta</taxon>
        <taxon>Embryophyta</taxon>
        <taxon>Tracheophyta</taxon>
        <taxon>Spermatophyta</taxon>
        <taxon>Magnoliopsida</taxon>
        <taxon>Ranunculales</taxon>
        <taxon>Circaeasteraceae</taxon>
        <taxon>Kingdonia</taxon>
    </lineage>
</organism>
<name>A0A7J7LFF5_9MAGN</name>
<accession>A0A7J7LFF5</accession>
<feature type="non-terminal residue" evidence="1">
    <location>
        <position position="1"/>
    </location>
</feature>
<evidence type="ECO:0000313" key="2">
    <source>
        <dbReference type="Proteomes" id="UP000541444"/>
    </source>
</evidence>
<gene>
    <name evidence="1" type="ORF">GIB67_024382</name>
</gene>
<dbReference type="Proteomes" id="UP000541444">
    <property type="component" value="Unassembled WGS sequence"/>
</dbReference>
<proteinExistence type="predicted"/>
<dbReference type="EMBL" id="JACGCM010002329">
    <property type="protein sequence ID" value="KAF6141298.1"/>
    <property type="molecule type" value="Genomic_DNA"/>
</dbReference>
<protein>
    <submittedName>
        <fullName evidence="1">Uncharacterized protein</fullName>
    </submittedName>
</protein>
<comment type="caution">
    <text evidence="1">The sequence shown here is derived from an EMBL/GenBank/DDBJ whole genome shotgun (WGS) entry which is preliminary data.</text>
</comment>
<sequence length="108" mass="12852">EASYNFALQKILLYLSTDRIHTNITKDRIFSNGLKLQLKVLIDPLQINKYQDVSKDLIKTHQIWMTKTYSYYKTYKKRPRDQNPGWLLSPTKLSEKVIPTKTQIFNLF</sequence>
<evidence type="ECO:0000313" key="1">
    <source>
        <dbReference type="EMBL" id="KAF6141298.1"/>
    </source>
</evidence>
<feature type="non-terminal residue" evidence="1">
    <location>
        <position position="108"/>
    </location>
</feature>